<protein>
    <submittedName>
        <fullName evidence="1">Uncharacterized protein</fullName>
    </submittedName>
</protein>
<reference evidence="1" key="1">
    <citation type="submission" date="2023-08" db="EMBL/GenBank/DDBJ databases">
        <authorList>
            <person name="Nazir A."/>
        </authorList>
    </citation>
    <scope>NUCLEOTIDE SEQUENCE</scope>
</reference>
<accession>A0AA96KSJ9</accession>
<organism evidence="1">
    <name type="scientific">Staphylococcus phage vB_VibM_10AMN12</name>
    <dbReference type="NCBI Taxonomy" id="3076785"/>
    <lineage>
        <taxon>Viruses</taxon>
        <taxon>Duplodnaviria</taxon>
        <taxon>Heunggongvirae</taxon>
        <taxon>Uroviricota</taxon>
        <taxon>Caudoviricetes</taxon>
    </lineage>
</organism>
<dbReference type="EMBL" id="OR481006">
    <property type="protein sequence ID" value="WNO47449.1"/>
    <property type="molecule type" value="Genomic_DNA"/>
</dbReference>
<sequence>MKTNIVTTLQAPLDRINMLCKDINSHEHCSVEAHSVLGENNIFTLKVASEKDNKLGCTKDGFCYNRKRVLAKSVTDSLLSTPFYCDIETIEENNHAIHISRFS</sequence>
<name>A0AA96KSJ9_9CAUD</name>
<proteinExistence type="predicted"/>
<evidence type="ECO:0000313" key="1">
    <source>
        <dbReference type="EMBL" id="WNO47449.1"/>
    </source>
</evidence>